<evidence type="ECO:0000313" key="2">
    <source>
        <dbReference type="Proteomes" id="UP000028863"/>
    </source>
</evidence>
<dbReference type="AlphaFoldDB" id="W9AA85"/>
<reference evidence="1" key="1">
    <citation type="submission" date="2014-03" db="EMBL/GenBank/DDBJ databases">
        <title>Draft genome sequencing of Oceanobacillus picturae strain S1 isolated from human gut.</title>
        <authorList>
            <person name="Croce O."/>
            <person name="Lagier J.C."/>
            <person name="Raoult D."/>
        </authorList>
    </citation>
    <scope>NUCLEOTIDE SEQUENCE [LARGE SCALE GENOMIC DNA]</scope>
    <source>
        <strain evidence="1">S1</strain>
    </source>
</reference>
<reference evidence="1" key="2">
    <citation type="submission" date="2014-03" db="EMBL/GenBank/DDBJ databases">
        <authorList>
            <person name="Urmite Genomes"/>
        </authorList>
    </citation>
    <scope>NUCLEOTIDE SEQUENCE</scope>
    <source>
        <strain evidence="1">S1</strain>
    </source>
</reference>
<dbReference type="eggNOG" id="COG2382">
    <property type="taxonomic scope" value="Bacteria"/>
</dbReference>
<dbReference type="Proteomes" id="UP000028863">
    <property type="component" value="Unassembled WGS sequence"/>
</dbReference>
<dbReference type="STRING" id="171693.BN988_01108"/>
<accession>W9AA85</accession>
<dbReference type="PANTHER" id="PTHR48098:SF3">
    <property type="entry name" value="IRON(III) ENTEROBACTIN ESTERASE"/>
    <property type="match status" value="1"/>
</dbReference>
<dbReference type="EMBL" id="CCAX010000001">
    <property type="protein sequence ID" value="CDO02634.1"/>
    <property type="molecule type" value="Genomic_DNA"/>
</dbReference>
<dbReference type="InterPro" id="IPR050583">
    <property type="entry name" value="Mycobacterial_A85_antigen"/>
</dbReference>
<comment type="caution">
    <text evidence="1">The sequence shown here is derived from an EMBL/GenBank/DDBJ whole genome shotgun (WGS) entry which is preliminary data.</text>
</comment>
<dbReference type="Gene3D" id="3.40.50.1820">
    <property type="entry name" value="alpha/beta hydrolase"/>
    <property type="match status" value="1"/>
</dbReference>
<dbReference type="InterPro" id="IPR000801">
    <property type="entry name" value="Esterase-like"/>
</dbReference>
<organism evidence="1 2">
    <name type="scientific">Oceanobacillus picturae</name>
    <dbReference type="NCBI Taxonomy" id="171693"/>
    <lineage>
        <taxon>Bacteria</taxon>
        <taxon>Bacillati</taxon>
        <taxon>Bacillota</taxon>
        <taxon>Bacilli</taxon>
        <taxon>Bacillales</taxon>
        <taxon>Bacillaceae</taxon>
        <taxon>Oceanobacillus</taxon>
    </lineage>
</organism>
<dbReference type="Pfam" id="PF00756">
    <property type="entry name" value="Esterase"/>
    <property type="match status" value="1"/>
</dbReference>
<protein>
    <submittedName>
        <fullName evidence="1">Enterobactin/ferric enterobactin esterase</fullName>
    </submittedName>
</protein>
<dbReference type="PANTHER" id="PTHR48098">
    <property type="entry name" value="ENTEROCHELIN ESTERASE-RELATED"/>
    <property type="match status" value="1"/>
</dbReference>
<evidence type="ECO:0000313" key="1">
    <source>
        <dbReference type="EMBL" id="CDO02634.1"/>
    </source>
</evidence>
<keyword evidence="2" id="KW-1185">Reference proteome</keyword>
<sequence length="262" mass="30270">MLEYDFLKEKSIRLSNIGGFKLGRKGSMTEKQIESSYLNETMILKLYLPESFSPLYKYNVCIMQDGNDYYQMGRIATLSDRLHDSHEISNTIFIGIHYKDKYDRREKYHPNGEQNKAYIKFLVHEVVPLLDDLLPTYHMGQSRALMGDSLAGTLALMTAFKYPHTFGKVVMQSPYVDEIVLQAVEEATSIHGIDVYHTIGTAETAVDTTDGQTLDFIEPNRKLHELLTAKGLSYVYHELEDGEHTWKYWQQDMKRLLTTMFA</sequence>
<name>W9AA85_9BACI</name>
<gene>
    <name evidence="1" type="ORF">BN988_01108</name>
</gene>
<proteinExistence type="predicted"/>
<dbReference type="SUPFAM" id="SSF53474">
    <property type="entry name" value="alpha/beta-Hydrolases"/>
    <property type="match status" value="1"/>
</dbReference>
<dbReference type="InterPro" id="IPR029058">
    <property type="entry name" value="AB_hydrolase_fold"/>
</dbReference>